<reference evidence="1" key="1">
    <citation type="submission" date="2022-01" db="EMBL/GenBank/DDBJ databases">
        <title>Genome Sequence Resource for Two Populations of Ditylenchus destructor, the Migratory Endoparasitic Phytonematode.</title>
        <authorList>
            <person name="Zhang H."/>
            <person name="Lin R."/>
            <person name="Xie B."/>
        </authorList>
    </citation>
    <scope>NUCLEOTIDE SEQUENCE</scope>
    <source>
        <strain evidence="1">BazhouSP</strain>
    </source>
</reference>
<dbReference type="EMBL" id="JAKKPZ010000031">
    <property type="protein sequence ID" value="KAI1709288.1"/>
    <property type="molecule type" value="Genomic_DNA"/>
</dbReference>
<comment type="caution">
    <text evidence="1">The sequence shown here is derived from an EMBL/GenBank/DDBJ whole genome shotgun (WGS) entry which is preliminary data.</text>
</comment>
<protein>
    <submittedName>
        <fullName evidence="1">Oxidoreductase, FAD/FMN-binding protein</fullName>
    </submittedName>
</protein>
<evidence type="ECO:0000313" key="2">
    <source>
        <dbReference type="Proteomes" id="UP001201812"/>
    </source>
</evidence>
<dbReference type="Proteomes" id="UP001201812">
    <property type="component" value="Unassembled WGS sequence"/>
</dbReference>
<evidence type="ECO:0000313" key="1">
    <source>
        <dbReference type="EMBL" id="KAI1709288.1"/>
    </source>
</evidence>
<organism evidence="1 2">
    <name type="scientific">Ditylenchus destructor</name>
    <dbReference type="NCBI Taxonomy" id="166010"/>
    <lineage>
        <taxon>Eukaryota</taxon>
        <taxon>Metazoa</taxon>
        <taxon>Ecdysozoa</taxon>
        <taxon>Nematoda</taxon>
        <taxon>Chromadorea</taxon>
        <taxon>Rhabditida</taxon>
        <taxon>Tylenchina</taxon>
        <taxon>Tylenchomorpha</taxon>
        <taxon>Sphaerularioidea</taxon>
        <taxon>Anguinidae</taxon>
        <taxon>Anguininae</taxon>
        <taxon>Ditylenchus</taxon>
    </lineage>
</organism>
<name>A0AAD4MWY0_9BILA</name>
<proteinExistence type="predicted"/>
<accession>A0AAD4MWY0</accession>
<dbReference type="AlphaFoldDB" id="A0AAD4MWY0"/>
<gene>
    <name evidence="1" type="ORF">DdX_11360</name>
</gene>
<keyword evidence="2" id="KW-1185">Reference proteome</keyword>
<sequence>MVKAIEDGITDAIGLGRPIGAELDLPAKILAGKVQSAKLNLMEDNYAVSNAICNVQMWQAQQTPYSENVDISDGLLDVGDEKVATEFKDAFMKFMENMESILAKVNGRPLPFVTTLVEHLPAGFDIKAQGA</sequence>